<dbReference type="SUPFAM" id="SSF47598">
    <property type="entry name" value="Ribbon-helix-helix"/>
    <property type="match status" value="1"/>
</dbReference>
<reference evidence="1 2" key="1">
    <citation type="submission" date="2014-03" db="EMBL/GenBank/DDBJ databases">
        <title>Genomics of Bifidobacteria.</title>
        <authorList>
            <person name="Ventura M."/>
            <person name="Milani C."/>
            <person name="Lugli G.A."/>
        </authorList>
    </citation>
    <scope>NUCLEOTIDE SEQUENCE [LARGE SCALE GENOMIC DNA]</scope>
    <source>
        <strain evidence="1 2">DSM 23968</strain>
    </source>
</reference>
<dbReference type="eggNOG" id="ENOG5033N7T">
    <property type="taxonomic scope" value="Bacteria"/>
</dbReference>
<gene>
    <name evidence="1" type="ORF">BSTEL_0338</name>
</gene>
<dbReference type="Proteomes" id="UP000029004">
    <property type="component" value="Unassembled WGS sequence"/>
</dbReference>
<accession>A0A087DZH5</accession>
<comment type="caution">
    <text evidence="1">The sequence shown here is derived from an EMBL/GenBank/DDBJ whole genome shotgun (WGS) entry which is preliminary data.</text>
</comment>
<proteinExistence type="predicted"/>
<keyword evidence="2" id="KW-1185">Reference proteome</keyword>
<name>A0A087DZH5_9BIFI</name>
<organism evidence="1 2">
    <name type="scientific">Bifidobacterium stellenboschense</name>
    <dbReference type="NCBI Taxonomy" id="762211"/>
    <lineage>
        <taxon>Bacteria</taxon>
        <taxon>Bacillati</taxon>
        <taxon>Actinomycetota</taxon>
        <taxon>Actinomycetes</taxon>
        <taxon>Bifidobacteriales</taxon>
        <taxon>Bifidobacteriaceae</taxon>
        <taxon>Bifidobacterium</taxon>
    </lineage>
</organism>
<dbReference type="GO" id="GO:0006355">
    <property type="term" value="P:regulation of DNA-templated transcription"/>
    <property type="evidence" value="ECO:0007669"/>
    <property type="project" value="InterPro"/>
</dbReference>
<sequence length="50" mass="5630">MSDSEVRTTLSLSLTVEDKKLLKKYAADRETTVAGVVHEWIERFCGGEDD</sequence>
<dbReference type="AlphaFoldDB" id="A0A087DZH5"/>
<evidence type="ECO:0000313" key="2">
    <source>
        <dbReference type="Proteomes" id="UP000029004"/>
    </source>
</evidence>
<dbReference type="OrthoDB" id="3176540at2"/>
<dbReference type="RefSeq" id="WP_156963114.1">
    <property type="nucleotide sequence ID" value="NZ_JGZP01000004.1"/>
</dbReference>
<protein>
    <submittedName>
        <fullName evidence="1">Uncharacterized protein</fullName>
    </submittedName>
</protein>
<evidence type="ECO:0000313" key="1">
    <source>
        <dbReference type="EMBL" id="KFJ00926.1"/>
    </source>
</evidence>
<dbReference type="EMBL" id="JGZP01000004">
    <property type="protein sequence ID" value="KFJ00926.1"/>
    <property type="molecule type" value="Genomic_DNA"/>
</dbReference>
<dbReference type="InterPro" id="IPR010985">
    <property type="entry name" value="Ribbon_hlx_hlx"/>
</dbReference>
<dbReference type="STRING" id="762211.BSTEL_0338"/>